<keyword evidence="2" id="KW-0813">Transport</keyword>
<dbReference type="CDD" id="cd06582">
    <property type="entry name" value="TM_PBP1_LivH_like"/>
    <property type="match status" value="1"/>
</dbReference>
<feature type="transmembrane region" description="Helical" evidence="9">
    <location>
        <begin position="226"/>
        <end position="247"/>
    </location>
</feature>
<dbReference type="AlphaFoldDB" id="A0A4U6BQT9"/>
<keyword evidence="11" id="KW-1185">Reference proteome</keyword>
<name>A0A4U6BQT9_9BRAD</name>
<dbReference type="EMBL" id="LBIA02000001">
    <property type="protein sequence ID" value="TKT72271.1"/>
    <property type="molecule type" value="Genomic_DNA"/>
</dbReference>
<proteinExistence type="inferred from homology"/>
<feature type="transmembrane region" description="Helical" evidence="9">
    <location>
        <begin position="97"/>
        <end position="122"/>
    </location>
</feature>
<comment type="similarity">
    <text evidence="8">Belongs to the binding-protein-dependent transport system permease family. LivHM subfamily.</text>
</comment>
<dbReference type="Pfam" id="PF02653">
    <property type="entry name" value="BPD_transp_2"/>
    <property type="match status" value="1"/>
</dbReference>
<dbReference type="InterPro" id="IPR001851">
    <property type="entry name" value="ABC_transp_permease"/>
</dbReference>
<protein>
    <submittedName>
        <fullName evidence="10">Branched-chain amino acid ABC transporter permease</fullName>
    </submittedName>
</protein>
<comment type="subcellular location">
    <subcellularLocation>
        <location evidence="1">Cell membrane</location>
        <topology evidence="1">Multi-pass membrane protein</topology>
    </subcellularLocation>
</comment>
<sequence length="288" mass="30030">MLIDFIQQIFNGLVVGSIYTLIALGLTTIFGILGIAHFAHGSVAMFGGYLTYFLISALGIGLLPSFILAMAVGALLGVVLERVAYYPVRNAPPINSFIIALGLTLIIEKLNLLAFGIDQVIIPTPFVNVINIGGVTMPELRIYVLVIAAILVIGMTLLIQRTWIGMAVRAVAQNRLAAVLMGINVNSVSMFVFALSSALGVAAGVLVGALFAVAPGVSSGLVIKGFAVLILGGLGSIPGAIVGGMVLGVSEAFAAAFVSSAYKDVISFLLMILVLLVRPEGLMRRSSR</sequence>
<dbReference type="RefSeq" id="WP_046827233.1">
    <property type="nucleotide sequence ID" value="NZ_LBIA02000001.1"/>
</dbReference>
<evidence type="ECO:0000256" key="1">
    <source>
        <dbReference type="ARBA" id="ARBA00004651"/>
    </source>
</evidence>
<dbReference type="GO" id="GO:0022857">
    <property type="term" value="F:transmembrane transporter activity"/>
    <property type="evidence" value="ECO:0007669"/>
    <property type="project" value="InterPro"/>
</dbReference>
<accession>A0A4U6BQT9</accession>
<keyword evidence="4 9" id="KW-0812">Transmembrane</keyword>
<dbReference type="OrthoDB" id="9807115at2"/>
<dbReference type="STRING" id="211460.YH63_05970"/>
<evidence type="ECO:0000256" key="2">
    <source>
        <dbReference type="ARBA" id="ARBA00022448"/>
    </source>
</evidence>
<organism evidence="10 11">
    <name type="scientific">Afipia massiliensis</name>
    <dbReference type="NCBI Taxonomy" id="211460"/>
    <lineage>
        <taxon>Bacteria</taxon>
        <taxon>Pseudomonadati</taxon>
        <taxon>Pseudomonadota</taxon>
        <taxon>Alphaproteobacteria</taxon>
        <taxon>Hyphomicrobiales</taxon>
        <taxon>Nitrobacteraceae</taxon>
        <taxon>Afipia</taxon>
    </lineage>
</organism>
<dbReference type="PANTHER" id="PTHR11795">
    <property type="entry name" value="BRANCHED-CHAIN AMINO ACID TRANSPORT SYSTEM PERMEASE PROTEIN LIVH"/>
    <property type="match status" value="1"/>
</dbReference>
<evidence type="ECO:0000256" key="3">
    <source>
        <dbReference type="ARBA" id="ARBA00022475"/>
    </source>
</evidence>
<evidence type="ECO:0000313" key="10">
    <source>
        <dbReference type="EMBL" id="TKT72271.1"/>
    </source>
</evidence>
<feature type="transmembrane region" description="Helical" evidence="9">
    <location>
        <begin position="50"/>
        <end position="76"/>
    </location>
</feature>
<evidence type="ECO:0000256" key="8">
    <source>
        <dbReference type="ARBA" id="ARBA00037998"/>
    </source>
</evidence>
<evidence type="ECO:0000256" key="5">
    <source>
        <dbReference type="ARBA" id="ARBA00022970"/>
    </source>
</evidence>
<dbReference type="Proteomes" id="UP000034832">
    <property type="component" value="Unassembled WGS sequence"/>
</dbReference>
<comment type="caution">
    <text evidence="10">The sequence shown here is derived from an EMBL/GenBank/DDBJ whole genome shotgun (WGS) entry which is preliminary data.</text>
</comment>
<keyword evidence="5" id="KW-0029">Amino-acid transport</keyword>
<feature type="transmembrane region" description="Helical" evidence="9">
    <location>
        <begin position="12"/>
        <end position="38"/>
    </location>
</feature>
<feature type="transmembrane region" description="Helical" evidence="9">
    <location>
        <begin position="142"/>
        <end position="159"/>
    </location>
</feature>
<evidence type="ECO:0000256" key="4">
    <source>
        <dbReference type="ARBA" id="ARBA00022692"/>
    </source>
</evidence>
<dbReference type="GO" id="GO:0006865">
    <property type="term" value="P:amino acid transport"/>
    <property type="evidence" value="ECO:0007669"/>
    <property type="project" value="UniProtKB-KW"/>
</dbReference>
<dbReference type="InterPro" id="IPR052157">
    <property type="entry name" value="BCAA_transport_permease"/>
</dbReference>
<keyword evidence="7 9" id="KW-0472">Membrane</keyword>
<feature type="transmembrane region" description="Helical" evidence="9">
    <location>
        <begin position="253"/>
        <end position="277"/>
    </location>
</feature>
<evidence type="ECO:0000256" key="6">
    <source>
        <dbReference type="ARBA" id="ARBA00022989"/>
    </source>
</evidence>
<keyword evidence="6 9" id="KW-1133">Transmembrane helix</keyword>
<evidence type="ECO:0000256" key="9">
    <source>
        <dbReference type="SAM" id="Phobius"/>
    </source>
</evidence>
<keyword evidence="3" id="KW-1003">Cell membrane</keyword>
<dbReference type="GO" id="GO:0005886">
    <property type="term" value="C:plasma membrane"/>
    <property type="evidence" value="ECO:0007669"/>
    <property type="project" value="UniProtKB-SubCell"/>
</dbReference>
<feature type="transmembrane region" description="Helical" evidence="9">
    <location>
        <begin position="191"/>
        <end position="214"/>
    </location>
</feature>
<gene>
    <name evidence="10" type="ORF">YH63_013040</name>
</gene>
<evidence type="ECO:0000256" key="7">
    <source>
        <dbReference type="ARBA" id="ARBA00023136"/>
    </source>
</evidence>
<reference evidence="10" key="1">
    <citation type="submission" date="2019-04" db="EMBL/GenBank/DDBJ databases">
        <title>Whole genome sequencing of cave bacteria.</title>
        <authorList>
            <person name="Gan H.M."/>
            <person name="Barton H."/>
            <person name="Savka M.A."/>
        </authorList>
    </citation>
    <scope>NUCLEOTIDE SEQUENCE [LARGE SCALE GENOMIC DNA]</scope>
    <source>
        <strain evidence="10">LC387</strain>
    </source>
</reference>
<evidence type="ECO:0000313" key="11">
    <source>
        <dbReference type="Proteomes" id="UP000034832"/>
    </source>
</evidence>
<dbReference type="PANTHER" id="PTHR11795:SF445">
    <property type="entry name" value="AMINO ACID ABC TRANSPORTER PERMEASE PROTEIN"/>
    <property type="match status" value="1"/>
</dbReference>